<dbReference type="RefSeq" id="WP_349228007.1">
    <property type="nucleotide sequence ID" value="NZ_JBBNOP010000027.1"/>
</dbReference>
<comment type="caution">
    <text evidence="2">The sequence shown here is derived from an EMBL/GenBank/DDBJ whole genome shotgun (WGS) entry which is preliminary data.</text>
</comment>
<protein>
    <submittedName>
        <fullName evidence="2">Helix-turn-helix domain-containing protein</fullName>
    </submittedName>
</protein>
<feature type="domain" description="PucR C-terminal helix-turn-helix" evidence="1">
    <location>
        <begin position="481"/>
        <end position="532"/>
    </location>
</feature>
<organism evidence="2 3">
    <name type="scientific">Raoultibacter massiliensis</name>
    <dbReference type="NCBI Taxonomy" id="1852371"/>
    <lineage>
        <taxon>Bacteria</taxon>
        <taxon>Bacillati</taxon>
        <taxon>Actinomycetota</taxon>
        <taxon>Coriobacteriia</taxon>
        <taxon>Eggerthellales</taxon>
        <taxon>Eggerthellaceae</taxon>
        <taxon>Raoultibacter</taxon>
    </lineage>
</organism>
<dbReference type="EMBL" id="JBBNOP010000027">
    <property type="protein sequence ID" value="MEQ3364317.1"/>
    <property type="molecule type" value="Genomic_DNA"/>
</dbReference>
<accession>A0ABV1JI22</accession>
<keyword evidence="3" id="KW-1185">Reference proteome</keyword>
<dbReference type="PANTHER" id="PTHR33744">
    <property type="entry name" value="CARBOHYDRATE DIACID REGULATOR"/>
    <property type="match status" value="1"/>
</dbReference>
<proteinExistence type="predicted"/>
<dbReference type="Proteomes" id="UP001487305">
    <property type="component" value="Unassembled WGS sequence"/>
</dbReference>
<dbReference type="Pfam" id="PF13556">
    <property type="entry name" value="HTH_30"/>
    <property type="match status" value="1"/>
</dbReference>
<gene>
    <name evidence="2" type="ORF">AAA083_15155</name>
</gene>
<evidence type="ECO:0000259" key="1">
    <source>
        <dbReference type="Pfam" id="PF13556"/>
    </source>
</evidence>
<evidence type="ECO:0000313" key="2">
    <source>
        <dbReference type="EMBL" id="MEQ3364317.1"/>
    </source>
</evidence>
<dbReference type="Gene3D" id="1.10.10.2840">
    <property type="entry name" value="PucR C-terminal helix-turn-helix domain"/>
    <property type="match status" value="1"/>
</dbReference>
<dbReference type="InterPro" id="IPR051448">
    <property type="entry name" value="CdaR-like_regulators"/>
</dbReference>
<dbReference type="PANTHER" id="PTHR33744:SF1">
    <property type="entry name" value="DNA-BINDING TRANSCRIPTIONAL ACTIVATOR ADER"/>
    <property type="match status" value="1"/>
</dbReference>
<name>A0ABV1JI22_9ACTN</name>
<sequence length="556" mass="63253">MKAPNELRTIDQTAEGLPTVTLGMFVDFLSDYEILAQPKDSRRVFRWLSAFARGEHTPLLPLSGLRNGQILNLCRVDTARRVLDDDKNAFVCALSSDSTISPWMAEYEDRLIVVRQKDTFSYFLFLVQRFFTDVMMWENELDRVVLRRGSLHDLLNVGNSAISDFVLCYDASCNVLAYTERIDPPDDTFRSAIETGCEPYEDALSSQGALPHGISVIDPTEKHPCPRLRYDVRIEEVHFASLVLAGAGKAVSRGTKDLFAELADRVSSLCDSLWRDQVRIDSPHHFFFTRLIEGDAPDEEYIGAHMASTLIPDPAQFKLIVLDLEQSSRSTPLAAVASAAKRINHGDCYCFTHKGNLCVLCYASEGDSQLSHKKSYSDVEQLITKSFDIIGSSSQIFESIADLDLAYRQAVIANNLREIIQEESKNDDFASDSALIPFENCIIYYLIGKTDADERFLSFAFSHTLMQKISAEDETHNTNYLEIFWQYLACERNATAVAERLHLHRNTVLYRIDKIQKRFDLDLSSQDVREKMLVDFKVFFLMQHRSSIQRLFDDTL</sequence>
<reference evidence="2 3" key="1">
    <citation type="submission" date="2024-04" db="EMBL/GenBank/DDBJ databases">
        <title>Human intestinal bacterial collection.</title>
        <authorList>
            <person name="Pauvert C."/>
            <person name="Hitch T.C.A."/>
            <person name="Clavel T."/>
        </authorList>
    </citation>
    <scope>NUCLEOTIDE SEQUENCE [LARGE SCALE GENOMIC DNA]</scope>
    <source>
        <strain evidence="2 3">CLA-KB-H42</strain>
    </source>
</reference>
<dbReference type="InterPro" id="IPR025736">
    <property type="entry name" value="PucR_C-HTH_dom"/>
</dbReference>
<dbReference type="InterPro" id="IPR042070">
    <property type="entry name" value="PucR_C-HTH_sf"/>
</dbReference>
<evidence type="ECO:0000313" key="3">
    <source>
        <dbReference type="Proteomes" id="UP001487305"/>
    </source>
</evidence>